<protein>
    <submittedName>
        <fullName evidence="2">Uncharacterized protein</fullName>
    </submittedName>
</protein>
<accession>A0A9P8UMJ2</accession>
<feature type="region of interest" description="Disordered" evidence="1">
    <location>
        <begin position="135"/>
        <end position="211"/>
    </location>
</feature>
<dbReference type="Proteomes" id="UP000758603">
    <property type="component" value="Unassembled WGS sequence"/>
</dbReference>
<evidence type="ECO:0000313" key="2">
    <source>
        <dbReference type="EMBL" id="KAH6654948.1"/>
    </source>
</evidence>
<keyword evidence="3" id="KW-1185">Reference proteome</keyword>
<dbReference type="AlphaFoldDB" id="A0A9P8UMJ2"/>
<reference evidence="2" key="1">
    <citation type="journal article" date="2021" name="Nat. Commun.">
        <title>Genetic determinants of endophytism in the Arabidopsis root mycobiome.</title>
        <authorList>
            <person name="Mesny F."/>
            <person name="Miyauchi S."/>
            <person name="Thiergart T."/>
            <person name="Pickel B."/>
            <person name="Atanasova L."/>
            <person name="Karlsson M."/>
            <person name="Huettel B."/>
            <person name="Barry K.W."/>
            <person name="Haridas S."/>
            <person name="Chen C."/>
            <person name="Bauer D."/>
            <person name="Andreopoulos W."/>
            <person name="Pangilinan J."/>
            <person name="LaButti K."/>
            <person name="Riley R."/>
            <person name="Lipzen A."/>
            <person name="Clum A."/>
            <person name="Drula E."/>
            <person name="Henrissat B."/>
            <person name="Kohler A."/>
            <person name="Grigoriev I.V."/>
            <person name="Martin F.M."/>
            <person name="Hacquard S."/>
        </authorList>
    </citation>
    <scope>NUCLEOTIDE SEQUENCE</scope>
    <source>
        <strain evidence="2">MPI-SDFR-AT-0073</strain>
    </source>
</reference>
<gene>
    <name evidence="2" type="ORF">BKA67DRAFT_222028</name>
</gene>
<organism evidence="2 3">
    <name type="scientific">Truncatella angustata</name>
    <dbReference type="NCBI Taxonomy" id="152316"/>
    <lineage>
        <taxon>Eukaryota</taxon>
        <taxon>Fungi</taxon>
        <taxon>Dikarya</taxon>
        <taxon>Ascomycota</taxon>
        <taxon>Pezizomycotina</taxon>
        <taxon>Sordariomycetes</taxon>
        <taxon>Xylariomycetidae</taxon>
        <taxon>Amphisphaeriales</taxon>
        <taxon>Sporocadaceae</taxon>
        <taxon>Truncatella</taxon>
    </lineage>
</organism>
<feature type="compositionally biased region" description="Low complexity" evidence="1">
    <location>
        <begin position="149"/>
        <end position="161"/>
    </location>
</feature>
<dbReference type="EMBL" id="JAGPXC010000003">
    <property type="protein sequence ID" value="KAH6654948.1"/>
    <property type="molecule type" value="Genomic_DNA"/>
</dbReference>
<evidence type="ECO:0000313" key="3">
    <source>
        <dbReference type="Proteomes" id="UP000758603"/>
    </source>
</evidence>
<dbReference type="RefSeq" id="XP_045959213.1">
    <property type="nucleotide sequence ID" value="XM_046095569.1"/>
</dbReference>
<name>A0A9P8UMJ2_9PEZI</name>
<sequence length="344" mass="38553">MASLGDGVSALLETYTKCLSLLKAFKGRSSDSESIGSATSEVQSLRRSIRSDRAQVRRTYFSRLSKDGRRLEKGDTRSRSALWRILERLKNAIINLFTMAKVQKPVIDYESMISLSNSSRIDAIRTMDSLSNRLGRSSSVLREQRRSRSSSSSNKSSSTSSTNDKRRARRATLSAPKDNTSKTAVAPFGKDSNALKKVRRKKSDNQHQPPRSILIHTALHLQGALVPERRYIFVLQIAFRMSRCHRAALNLARSQVVVRASQNNLTVCFRSHMIHGPSIPCIRIKPRRRKSAVFSGAFLESGRDETDPSSVRLNFIGSVGESVKKLANFLKKMVDVLRETDPDN</sequence>
<dbReference type="GeneID" id="70124462"/>
<evidence type="ECO:0000256" key="1">
    <source>
        <dbReference type="SAM" id="MobiDB-lite"/>
    </source>
</evidence>
<proteinExistence type="predicted"/>
<dbReference type="OrthoDB" id="5226911at2759"/>
<comment type="caution">
    <text evidence="2">The sequence shown here is derived from an EMBL/GenBank/DDBJ whole genome shotgun (WGS) entry which is preliminary data.</text>
</comment>